<comment type="function">
    <text evidence="4">This protein is located at the 30S-50S ribosomal subunit interface and may play a role in the structure and function of the aminoacyl-tRNA binding site.</text>
</comment>
<dbReference type="InterPro" id="IPR008991">
    <property type="entry name" value="Translation_prot_SH3-like_sf"/>
</dbReference>
<keyword evidence="2 5" id="KW-0689">Ribosomal protein</keyword>
<evidence type="ECO:0000256" key="4">
    <source>
        <dbReference type="RuleBase" id="RU000559"/>
    </source>
</evidence>
<evidence type="ECO:0000256" key="2">
    <source>
        <dbReference type="ARBA" id="ARBA00022980"/>
    </source>
</evidence>
<dbReference type="PRINTS" id="PR00061">
    <property type="entry name" value="RIBOSOMALL19"/>
</dbReference>
<dbReference type="PANTHER" id="PTHR15680:SF9">
    <property type="entry name" value="LARGE RIBOSOMAL SUBUNIT PROTEIN BL19M"/>
    <property type="match status" value="1"/>
</dbReference>
<name>A0A1G1WGL4_9BACT</name>
<comment type="similarity">
    <text evidence="1 4">Belongs to the bacterial ribosomal protein bL19 family.</text>
</comment>
<dbReference type="EMBL" id="MHCS01000009">
    <property type="protein sequence ID" value="OGY26846.1"/>
    <property type="molecule type" value="Genomic_DNA"/>
</dbReference>
<dbReference type="NCBIfam" id="TIGR01024">
    <property type="entry name" value="rplS_bact"/>
    <property type="match status" value="1"/>
</dbReference>
<evidence type="ECO:0000313" key="5">
    <source>
        <dbReference type="EMBL" id="OGY26846.1"/>
    </source>
</evidence>
<accession>A0A1G1WGL4</accession>
<dbReference type="AlphaFoldDB" id="A0A1G1WGL4"/>
<dbReference type="Pfam" id="PF01245">
    <property type="entry name" value="Ribosomal_L19"/>
    <property type="match status" value="1"/>
</dbReference>
<protein>
    <recommendedName>
        <fullName evidence="4">50S ribosomal protein L19</fullName>
    </recommendedName>
</protein>
<organism evidence="5 6">
    <name type="scientific">Candidatus Woykebacteria bacterium RBG_16_43_9</name>
    <dbReference type="NCBI Taxonomy" id="1802596"/>
    <lineage>
        <taxon>Bacteria</taxon>
        <taxon>Candidatus Woykeibacteriota</taxon>
    </lineage>
</organism>
<evidence type="ECO:0000256" key="1">
    <source>
        <dbReference type="ARBA" id="ARBA00005781"/>
    </source>
</evidence>
<dbReference type="SUPFAM" id="SSF50104">
    <property type="entry name" value="Translation proteins SH3-like domain"/>
    <property type="match status" value="1"/>
</dbReference>
<dbReference type="Gene3D" id="2.30.30.790">
    <property type="match status" value="1"/>
</dbReference>
<dbReference type="InterPro" id="IPR001857">
    <property type="entry name" value="Ribosomal_bL19"/>
</dbReference>
<keyword evidence="3 4" id="KW-0687">Ribonucleoprotein</keyword>
<dbReference type="GO" id="GO:0022625">
    <property type="term" value="C:cytosolic large ribosomal subunit"/>
    <property type="evidence" value="ECO:0007669"/>
    <property type="project" value="TreeGrafter"/>
</dbReference>
<gene>
    <name evidence="5" type="ORF">A2Z11_01550</name>
</gene>
<dbReference type="Proteomes" id="UP000176389">
    <property type="component" value="Unassembled WGS sequence"/>
</dbReference>
<dbReference type="STRING" id="1802596.A2Z11_01550"/>
<dbReference type="InterPro" id="IPR038657">
    <property type="entry name" value="Ribosomal_bL19_sf"/>
</dbReference>
<comment type="caution">
    <text evidence="5">The sequence shown here is derived from an EMBL/GenBank/DDBJ whole genome shotgun (WGS) entry which is preliminary data.</text>
</comment>
<sequence>MTTGQKTEEKKEETQFSTGDLVKVQVKVKEAGKERLQSFEGTVISTRGEGNSKMFTVRKIGAGGIGIERIWPLNSPSIEKIKVLKHRPQKRAKLYYLRKLKGKEATGANL</sequence>
<dbReference type="GO" id="GO:0003735">
    <property type="term" value="F:structural constituent of ribosome"/>
    <property type="evidence" value="ECO:0007669"/>
    <property type="project" value="InterPro"/>
</dbReference>
<reference evidence="5 6" key="1">
    <citation type="journal article" date="2016" name="Nat. Commun.">
        <title>Thousands of microbial genomes shed light on interconnected biogeochemical processes in an aquifer system.</title>
        <authorList>
            <person name="Anantharaman K."/>
            <person name="Brown C.T."/>
            <person name="Hug L.A."/>
            <person name="Sharon I."/>
            <person name="Castelle C.J."/>
            <person name="Probst A.J."/>
            <person name="Thomas B.C."/>
            <person name="Singh A."/>
            <person name="Wilkins M.J."/>
            <person name="Karaoz U."/>
            <person name="Brodie E.L."/>
            <person name="Williams K.H."/>
            <person name="Hubbard S.S."/>
            <person name="Banfield J.F."/>
        </authorList>
    </citation>
    <scope>NUCLEOTIDE SEQUENCE [LARGE SCALE GENOMIC DNA]</scope>
</reference>
<dbReference type="PANTHER" id="PTHR15680">
    <property type="entry name" value="RIBOSOMAL PROTEIN L19"/>
    <property type="match status" value="1"/>
</dbReference>
<dbReference type="PIRSF" id="PIRSF002191">
    <property type="entry name" value="Ribosomal_L19"/>
    <property type="match status" value="1"/>
</dbReference>
<proteinExistence type="inferred from homology"/>
<evidence type="ECO:0000256" key="3">
    <source>
        <dbReference type="ARBA" id="ARBA00023274"/>
    </source>
</evidence>
<evidence type="ECO:0000313" key="6">
    <source>
        <dbReference type="Proteomes" id="UP000176389"/>
    </source>
</evidence>
<dbReference type="GO" id="GO:0006412">
    <property type="term" value="P:translation"/>
    <property type="evidence" value="ECO:0007669"/>
    <property type="project" value="InterPro"/>
</dbReference>